<feature type="coiled-coil region" evidence="1">
    <location>
        <begin position="160"/>
        <end position="205"/>
    </location>
</feature>
<feature type="domain" description="PDZ" evidence="3">
    <location>
        <begin position="563"/>
        <end position="630"/>
    </location>
</feature>
<evidence type="ECO:0000256" key="2">
    <source>
        <dbReference type="SAM" id="MobiDB-lite"/>
    </source>
</evidence>
<feature type="compositionally biased region" description="Polar residues" evidence="2">
    <location>
        <begin position="503"/>
        <end position="516"/>
    </location>
</feature>
<feature type="region of interest" description="Disordered" evidence="2">
    <location>
        <begin position="125"/>
        <end position="145"/>
    </location>
</feature>
<evidence type="ECO:0000313" key="4">
    <source>
        <dbReference type="EMBL" id="CUG87736.1"/>
    </source>
</evidence>
<dbReference type="InterPro" id="IPR041489">
    <property type="entry name" value="PDZ_6"/>
</dbReference>
<organism evidence="4 5">
    <name type="scientific">Bodo saltans</name>
    <name type="common">Flagellated protozoan</name>
    <dbReference type="NCBI Taxonomy" id="75058"/>
    <lineage>
        <taxon>Eukaryota</taxon>
        <taxon>Discoba</taxon>
        <taxon>Euglenozoa</taxon>
        <taxon>Kinetoplastea</taxon>
        <taxon>Metakinetoplastina</taxon>
        <taxon>Eubodonida</taxon>
        <taxon>Bodonidae</taxon>
        <taxon>Bodo</taxon>
    </lineage>
</organism>
<name>A0A0S4JBT4_BODSA</name>
<feature type="region of interest" description="Disordered" evidence="2">
    <location>
        <begin position="486"/>
        <end position="573"/>
    </location>
</feature>
<dbReference type="SUPFAM" id="SSF50156">
    <property type="entry name" value="PDZ domain-like"/>
    <property type="match status" value="1"/>
</dbReference>
<feature type="compositionally biased region" description="Basic and acidic residues" evidence="2">
    <location>
        <begin position="132"/>
        <end position="145"/>
    </location>
</feature>
<keyword evidence="1" id="KW-0175">Coiled coil</keyword>
<evidence type="ECO:0000256" key="1">
    <source>
        <dbReference type="SAM" id="Coils"/>
    </source>
</evidence>
<dbReference type="InterPro" id="IPR036034">
    <property type="entry name" value="PDZ_sf"/>
</dbReference>
<dbReference type="Gene3D" id="2.30.42.10">
    <property type="match status" value="1"/>
</dbReference>
<dbReference type="EMBL" id="CYKH01001581">
    <property type="protein sequence ID" value="CUG87736.1"/>
    <property type="molecule type" value="Genomic_DNA"/>
</dbReference>
<dbReference type="AlphaFoldDB" id="A0A0S4JBT4"/>
<dbReference type="Proteomes" id="UP000051952">
    <property type="component" value="Unassembled WGS sequence"/>
</dbReference>
<protein>
    <submittedName>
        <fullName evidence="4">Spindle-pole body protein, putative</fullName>
    </submittedName>
</protein>
<reference evidence="5" key="1">
    <citation type="submission" date="2015-09" db="EMBL/GenBank/DDBJ databases">
        <authorList>
            <consortium name="Pathogen Informatics"/>
        </authorList>
    </citation>
    <scope>NUCLEOTIDE SEQUENCE [LARGE SCALE GENOMIC DNA]</scope>
    <source>
        <strain evidence="5">Lake Konstanz</strain>
    </source>
</reference>
<dbReference type="InterPro" id="IPR001478">
    <property type="entry name" value="PDZ"/>
</dbReference>
<sequence>MTDLYIEQATTAFQQMWTGGGQMSATIPQIHDVIQALAGRLKVTENALQSAVQRMDGQDVIIGKLRDEIMRLQASTEASTRRLDTIEGESGLLSKSELFSEVRQMPEVDSIRSIREQLMNLHQRVGESNSDLSERRVGESNSDLSERQRVLEERLPDVVDRTVNETNRQLKAQLTRVEEEQQNSIQRLTSSIAKVNTALAESQAQSTRDLRGARELLESQLRDVKEGAHQDLEVSFTEVLSHLKQQAHFVDAMQQDMRRHQDTALTQDQVELLREEMRSVRGDMDRAQFRLHEAYSQMMSLARTSSSSGASASHSATTQPMMHVDRTSATFVTTVNNSTVEEHVVSSRNATSSPAGASWSAMAAPSAAFLETSLEPIRKELTHLQRTIVPALSNAIQGQQEVTDGLVVMHKRAQGMLTSLMSCIGLRDRLDELFSSLESMDAAHVLLMLRKGFDAVYPPHVLAQRGVAGGASLTTSAAKQQLHVDHQPLASSRHPTPSHSTTFDASTPIHSASTHYPSPAVGGGNRPASSSAGTPHVALGGSHQHTPLHYRGGGGSVLHDAPSLNSSASSRGGGGLRATFQLGVDVGDGPDGHGARIMAVLDGSVAQRCGLRFSEVVLQVNGQQVHNSNHFAALMRSETESAIHNAHQRRAIVSLTVAQYQGGSDLRNTRVVDVPLLD</sequence>
<proteinExistence type="predicted"/>
<feature type="compositionally biased region" description="Low complexity" evidence="2">
    <location>
        <begin position="491"/>
        <end position="502"/>
    </location>
</feature>
<accession>A0A0S4JBT4</accession>
<dbReference type="VEuPathDB" id="TriTrypDB:BSAL_11685"/>
<dbReference type="Pfam" id="PF17820">
    <property type="entry name" value="PDZ_6"/>
    <property type="match status" value="1"/>
</dbReference>
<dbReference type="PROSITE" id="PS50106">
    <property type="entry name" value="PDZ"/>
    <property type="match status" value="1"/>
</dbReference>
<keyword evidence="5" id="KW-1185">Reference proteome</keyword>
<evidence type="ECO:0000313" key="5">
    <source>
        <dbReference type="Proteomes" id="UP000051952"/>
    </source>
</evidence>
<gene>
    <name evidence="4" type="ORF">BSAL_11685</name>
</gene>
<evidence type="ECO:0000259" key="3">
    <source>
        <dbReference type="PROSITE" id="PS50106"/>
    </source>
</evidence>